<dbReference type="EMBL" id="MU277193">
    <property type="protein sequence ID" value="KAI0066055.1"/>
    <property type="molecule type" value="Genomic_DNA"/>
</dbReference>
<protein>
    <submittedName>
        <fullName evidence="1">Uncharacterized protein</fullName>
    </submittedName>
</protein>
<organism evidence="1 2">
    <name type="scientific">Artomyces pyxidatus</name>
    <dbReference type="NCBI Taxonomy" id="48021"/>
    <lineage>
        <taxon>Eukaryota</taxon>
        <taxon>Fungi</taxon>
        <taxon>Dikarya</taxon>
        <taxon>Basidiomycota</taxon>
        <taxon>Agaricomycotina</taxon>
        <taxon>Agaricomycetes</taxon>
        <taxon>Russulales</taxon>
        <taxon>Auriscalpiaceae</taxon>
        <taxon>Artomyces</taxon>
    </lineage>
</organism>
<name>A0ACB8TCF8_9AGAM</name>
<comment type="caution">
    <text evidence="1">The sequence shown here is derived from an EMBL/GenBank/DDBJ whole genome shotgun (WGS) entry which is preliminary data.</text>
</comment>
<accession>A0ACB8TCF8</accession>
<gene>
    <name evidence="1" type="ORF">BV25DRAFT_1494434</name>
</gene>
<evidence type="ECO:0000313" key="2">
    <source>
        <dbReference type="Proteomes" id="UP000814140"/>
    </source>
</evidence>
<reference evidence="1" key="1">
    <citation type="submission" date="2021-03" db="EMBL/GenBank/DDBJ databases">
        <authorList>
            <consortium name="DOE Joint Genome Institute"/>
            <person name="Ahrendt S."/>
            <person name="Looney B.P."/>
            <person name="Miyauchi S."/>
            <person name="Morin E."/>
            <person name="Drula E."/>
            <person name="Courty P.E."/>
            <person name="Chicoki N."/>
            <person name="Fauchery L."/>
            <person name="Kohler A."/>
            <person name="Kuo A."/>
            <person name="Labutti K."/>
            <person name="Pangilinan J."/>
            <person name="Lipzen A."/>
            <person name="Riley R."/>
            <person name="Andreopoulos W."/>
            <person name="He G."/>
            <person name="Johnson J."/>
            <person name="Barry K.W."/>
            <person name="Grigoriev I.V."/>
            <person name="Nagy L."/>
            <person name="Hibbett D."/>
            <person name="Henrissat B."/>
            <person name="Matheny P.B."/>
            <person name="Labbe J."/>
            <person name="Martin F."/>
        </authorList>
    </citation>
    <scope>NUCLEOTIDE SEQUENCE</scope>
    <source>
        <strain evidence="1">HHB10654</strain>
    </source>
</reference>
<evidence type="ECO:0000313" key="1">
    <source>
        <dbReference type="EMBL" id="KAI0066055.1"/>
    </source>
</evidence>
<dbReference type="Proteomes" id="UP000814140">
    <property type="component" value="Unassembled WGS sequence"/>
</dbReference>
<keyword evidence="2" id="KW-1185">Reference proteome</keyword>
<proteinExistence type="predicted"/>
<sequence>MTDWRDPDVVNAEYLAFIKLLHVMGGLYIWEYVTTFGFEWSVITRKRKYRWTIWLYSGCRLSALTAIVVIFIGFNVTKPINCEAWLVCVFLFAYTAFLFASALIILRIYAIWDRNLHITALAVVAWLTNAAFYLHNIIMSRSVWNPESPGCVVLYTDRSRENVIVTLVTDMVQLVLMLWGLVRYGNAGTFNGLWRLLYNQGLLWLVIVTVAEIPPTVFIVLNLNDPLNLMFQTPELIIMSIGATRIYRALADYGLMTEFNVVSER</sequence>
<reference evidence="1" key="2">
    <citation type="journal article" date="2022" name="New Phytol.">
        <title>Evolutionary transition to the ectomycorrhizal habit in the genomes of a hyperdiverse lineage of mushroom-forming fungi.</title>
        <authorList>
            <person name="Looney B."/>
            <person name="Miyauchi S."/>
            <person name="Morin E."/>
            <person name="Drula E."/>
            <person name="Courty P.E."/>
            <person name="Kohler A."/>
            <person name="Kuo A."/>
            <person name="LaButti K."/>
            <person name="Pangilinan J."/>
            <person name="Lipzen A."/>
            <person name="Riley R."/>
            <person name="Andreopoulos W."/>
            <person name="He G."/>
            <person name="Johnson J."/>
            <person name="Nolan M."/>
            <person name="Tritt A."/>
            <person name="Barry K.W."/>
            <person name="Grigoriev I.V."/>
            <person name="Nagy L.G."/>
            <person name="Hibbett D."/>
            <person name="Henrissat B."/>
            <person name="Matheny P.B."/>
            <person name="Labbe J."/>
            <person name="Martin F.M."/>
        </authorList>
    </citation>
    <scope>NUCLEOTIDE SEQUENCE</scope>
    <source>
        <strain evidence="1">HHB10654</strain>
    </source>
</reference>